<sequence>MLQKTTTNRLLGECIFRSKSKNRIKPVDFDFSVRFFRIISLV</sequence>
<organism evidence="1">
    <name type="scientific">Manihot esculenta</name>
    <name type="common">Cassava</name>
    <name type="synonym">Jatropha manihot</name>
    <dbReference type="NCBI Taxonomy" id="3983"/>
    <lineage>
        <taxon>Eukaryota</taxon>
        <taxon>Viridiplantae</taxon>
        <taxon>Streptophyta</taxon>
        <taxon>Embryophyta</taxon>
        <taxon>Tracheophyta</taxon>
        <taxon>Spermatophyta</taxon>
        <taxon>Magnoliopsida</taxon>
        <taxon>eudicotyledons</taxon>
        <taxon>Gunneridae</taxon>
        <taxon>Pentapetalae</taxon>
        <taxon>rosids</taxon>
        <taxon>fabids</taxon>
        <taxon>Malpighiales</taxon>
        <taxon>Euphorbiaceae</taxon>
        <taxon>Crotonoideae</taxon>
        <taxon>Manihoteae</taxon>
        <taxon>Manihot</taxon>
    </lineage>
</organism>
<evidence type="ECO:0000313" key="1">
    <source>
        <dbReference type="EMBL" id="OAY37657.1"/>
    </source>
</evidence>
<dbReference type="EMBL" id="CM004397">
    <property type="protein sequence ID" value="OAY37657.1"/>
    <property type="molecule type" value="Genomic_DNA"/>
</dbReference>
<dbReference type="AlphaFoldDB" id="A0A2C9V0N3"/>
<name>A0A2C9V0N3_MANES</name>
<accession>A0A2C9V0N3</accession>
<gene>
    <name evidence="1" type="ORF">MANES_11G118600</name>
</gene>
<reference evidence="1" key="1">
    <citation type="submission" date="2016-02" db="EMBL/GenBank/DDBJ databases">
        <title>WGS assembly of Manihot esculenta.</title>
        <authorList>
            <person name="Bredeson J.V."/>
            <person name="Prochnik S.E."/>
            <person name="Lyons J.B."/>
            <person name="Schmutz J."/>
            <person name="Grimwood J."/>
            <person name="Vrebalov J."/>
            <person name="Bart R.S."/>
            <person name="Amuge T."/>
            <person name="Ferguson M.E."/>
            <person name="Green R."/>
            <person name="Putnam N."/>
            <person name="Stites J."/>
            <person name="Rounsley S."/>
            <person name="Rokhsar D.S."/>
        </authorList>
    </citation>
    <scope>NUCLEOTIDE SEQUENCE [LARGE SCALE GENOMIC DNA]</scope>
    <source>
        <tissue evidence="1">Leaf</tissue>
    </source>
</reference>
<proteinExistence type="predicted"/>
<protein>
    <submittedName>
        <fullName evidence="1">Uncharacterized protein</fullName>
    </submittedName>
</protein>